<proteinExistence type="predicted"/>
<name>A0A1Y5P446_9MYCO</name>
<evidence type="ECO:0000313" key="1">
    <source>
        <dbReference type="EMBL" id="SBS73465.1"/>
    </source>
</evidence>
<protein>
    <submittedName>
        <fullName evidence="1">Uncharacterized protein</fullName>
    </submittedName>
</protein>
<accession>A0A1Y5P446</accession>
<dbReference type="EMBL" id="FLQS01000009">
    <property type="protein sequence ID" value="SBS73465.1"/>
    <property type="molecule type" value="Genomic_DNA"/>
</dbReference>
<dbReference type="AlphaFoldDB" id="A0A1Y5P446"/>
<sequence>MQIKARLLSNRYFRFVRQVTRVTASGQALARFFSPRLFTKMALRSLLANPYRWVSFALWVSPTAQIGAS</sequence>
<reference evidence="1" key="1">
    <citation type="submission" date="2016-03" db="EMBL/GenBank/DDBJ databases">
        <authorList>
            <person name="Ploux O."/>
        </authorList>
    </citation>
    <scope>NUCLEOTIDE SEQUENCE</scope>
    <source>
        <strain evidence="1">UC10</strain>
    </source>
</reference>
<gene>
    <name evidence="1" type="ORF">MHPYR_170030</name>
</gene>
<organism evidence="1">
    <name type="scientific">uncultured Mycobacterium sp</name>
    <dbReference type="NCBI Taxonomy" id="171292"/>
    <lineage>
        <taxon>Bacteria</taxon>
        <taxon>Bacillati</taxon>
        <taxon>Actinomycetota</taxon>
        <taxon>Actinomycetes</taxon>
        <taxon>Mycobacteriales</taxon>
        <taxon>Mycobacteriaceae</taxon>
        <taxon>Mycobacterium</taxon>
        <taxon>environmental samples</taxon>
    </lineage>
</organism>